<dbReference type="GeneID" id="8860200"/>
<evidence type="ECO:0000313" key="2">
    <source>
        <dbReference type="Proteomes" id="UP000006671"/>
    </source>
</evidence>
<dbReference type="RefSeq" id="XP_002668060.1">
    <property type="nucleotide sequence ID" value="XM_002668014.1"/>
</dbReference>
<reference evidence="1 2" key="1">
    <citation type="journal article" date="2010" name="Cell">
        <title>The genome of Naegleria gruberi illuminates early eukaryotic versatility.</title>
        <authorList>
            <person name="Fritz-Laylin L.K."/>
            <person name="Prochnik S.E."/>
            <person name="Ginger M.L."/>
            <person name="Dacks J.B."/>
            <person name="Carpenter M.L."/>
            <person name="Field M.C."/>
            <person name="Kuo A."/>
            <person name="Paredez A."/>
            <person name="Chapman J."/>
            <person name="Pham J."/>
            <person name="Shu S."/>
            <person name="Neupane R."/>
            <person name="Cipriano M."/>
            <person name="Mancuso J."/>
            <person name="Tu H."/>
            <person name="Salamov A."/>
            <person name="Lindquist E."/>
            <person name="Shapiro H."/>
            <person name="Lucas S."/>
            <person name="Grigoriev I.V."/>
            <person name="Cande W.Z."/>
            <person name="Fulton C."/>
            <person name="Rokhsar D.S."/>
            <person name="Dawson S.C."/>
        </authorList>
    </citation>
    <scope>NUCLEOTIDE SEQUENCE [LARGE SCALE GENOMIC DNA]</scope>
    <source>
        <strain evidence="1 2">NEG-M</strain>
    </source>
</reference>
<accession>D2W6I6</accession>
<keyword evidence="2" id="KW-1185">Reference proteome</keyword>
<dbReference type="Proteomes" id="UP000006671">
    <property type="component" value="Unassembled WGS sequence"/>
</dbReference>
<proteinExistence type="predicted"/>
<dbReference type="KEGG" id="ngr:NAEGRDRAFT_77030"/>
<gene>
    <name evidence="1" type="ORF">NAEGRDRAFT_77030</name>
</gene>
<evidence type="ECO:0000313" key="1">
    <source>
        <dbReference type="EMBL" id="EFC35316.1"/>
    </source>
</evidence>
<dbReference type="VEuPathDB" id="AmoebaDB:NAEGRDRAFT_77030"/>
<dbReference type="AlphaFoldDB" id="D2W6I6"/>
<sequence>MKYQQADTHEINDNDDCFLTYEDLVELTNNTTTHKVTSNNTASSPLIFSPLSTNLSQDEVEIHPLSTLQGNTNTHFCNIICAFETEPQKSTHQPTLIQQPYENSVQNISQIQNQMPMASCVNNFQHTNNDQVIPEPKLIAVKNNFKFKNNSSERCLENSFEMGLYVKPFTGGFLRIGCSHITFPKKGTAYYATHIIPPNPPYKIYFEIKGTFLELQDACKYNIVLISEQQNPSFEIVDFRKVKPCESIIFTTNVYGSQGLWKGPKLPGESSKFEWPTIDDILKL</sequence>
<dbReference type="EMBL" id="GG739373">
    <property type="protein sequence ID" value="EFC35316.1"/>
    <property type="molecule type" value="Genomic_DNA"/>
</dbReference>
<dbReference type="InParanoid" id="D2W6I6"/>
<organism evidence="2">
    <name type="scientific">Naegleria gruberi</name>
    <name type="common">Amoeba</name>
    <dbReference type="NCBI Taxonomy" id="5762"/>
    <lineage>
        <taxon>Eukaryota</taxon>
        <taxon>Discoba</taxon>
        <taxon>Heterolobosea</taxon>
        <taxon>Tetramitia</taxon>
        <taxon>Eutetramitia</taxon>
        <taxon>Vahlkampfiidae</taxon>
        <taxon>Naegleria</taxon>
    </lineage>
</organism>
<protein>
    <submittedName>
        <fullName evidence="1">Predicted protein</fullName>
    </submittedName>
</protein>
<name>D2W6I6_NAEGR</name>